<feature type="compositionally biased region" description="Acidic residues" evidence="1">
    <location>
        <begin position="91"/>
        <end position="111"/>
    </location>
</feature>
<protein>
    <submittedName>
        <fullName evidence="3">Uncharacterized protein</fullName>
    </submittedName>
</protein>
<dbReference type="PANTHER" id="PTHR36715:SF1">
    <property type="entry name" value="PROTEIN, PUTATIVE-RELATED"/>
    <property type="match status" value="1"/>
</dbReference>
<dbReference type="PANTHER" id="PTHR36715">
    <property type="entry name" value="BNAANNG41370D PROTEIN"/>
    <property type="match status" value="1"/>
</dbReference>
<sequence length="334" mass="37057">MEVPIINRISGFEAGMSSLHNPSFLYRLSASLSELENMAQAYSFWKWGALIIAMIATFGSVIGRIKVLIIKYRKGKSPLSEPLLIHLEDEDYSDEEDESSLSCSSEDEGEDSATSPAESPQPVDEDFRVAGRGEFDWQNRKSKLRRRRCFGERFSWSEFANGRSVVKLWDGLGLGLDLNGSAGNIISIYDLNQDQKITSFFGGKCQSPSVTVASPAVVLSDNSTNVSLRVWDPRVGRQNPAIFADWRPQRGRIVGMSPGGLERVYVRDDITGELMVGDVRKINSLSKNVTESEGDTWWDADAVMVSDECLDESDVNGCDSVVSRCRDAVRSVLF</sequence>
<feature type="region of interest" description="Disordered" evidence="1">
    <location>
        <begin position="91"/>
        <end position="125"/>
    </location>
</feature>
<name>A0AAP0RHR0_LIQFO</name>
<keyword evidence="4" id="KW-1185">Reference proteome</keyword>
<keyword evidence="2" id="KW-0472">Membrane</keyword>
<reference evidence="3 4" key="1">
    <citation type="journal article" date="2024" name="Plant J.">
        <title>Genome sequences and population genomics reveal climatic adaptation and genomic divergence between two closely related sweetgum species.</title>
        <authorList>
            <person name="Xu W.Q."/>
            <person name="Ren C.Q."/>
            <person name="Zhang X.Y."/>
            <person name="Comes H.P."/>
            <person name="Liu X.H."/>
            <person name="Li Y.G."/>
            <person name="Kettle C.J."/>
            <person name="Jalonen R."/>
            <person name="Gaisberger H."/>
            <person name="Ma Y.Z."/>
            <person name="Qiu Y.X."/>
        </authorList>
    </citation>
    <scope>NUCLEOTIDE SEQUENCE [LARGE SCALE GENOMIC DNA]</scope>
    <source>
        <strain evidence="3">Hangzhou</strain>
    </source>
</reference>
<evidence type="ECO:0000313" key="3">
    <source>
        <dbReference type="EMBL" id="KAK9277352.1"/>
    </source>
</evidence>
<proteinExistence type="predicted"/>
<evidence type="ECO:0000313" key="4">
    <source>
        <dbReference type="Proteomes" id="UP001415857"/>
    </source>
</evidence>
<dbReference type="AlphaFoldDB" id="A0AAP0RHR0"/>
<keyword evidence="2" id="KW-0812">Transmembrane</keyword>
<dbReference type="EMBL" id="JBBPBK010000010">
    <property type="protein sequence ID" value="KAK9277352.1"/>
    <property type="molecule type" value="Genomic_DNA"/>
</dbReference>
<evidence type="ECO:0000256" key="2">
    <source>
        <dbReference type="SAM" id="Phobius"/>
    </source>
</evidence>
<accession>A0AAP0RHR0</accession>
<organism evidence="3 4">
    <name type="scientific">Liquidambar formosana</name>
    <name type="common">Formosan gum</name>
    <dbReference type="NCBI Taxonomy" id="63359"/>
    <lineage>
        <taxon>Eukaryota</taxon>
        <taxon>Viridiplantae</taxon>
        <taxon>Streptophyta</taxon>
        <taxon>Embryophyta</taxon>
        <taxon>Tracheophyta</taxon>
        <taxon>Spermatophyta</taxon>
        <taxon>Magnoliopsida</taxon>
        <taxon>eudicotyledons</taxon>
        <taxon>Gunneridae</taxon>
        <taxon>Pentapetalae</taxon>
        <taxon>Saxifragales</taxon>
        <taxon>Altingiaceae</taxon>
        <taxon>Liquidambar</taxon>
    </lineage>
</organism>
<dbReference type="Proteomes" id="UP001415857">
    <property type="component" value="Unassembled WGS sequence"/>
</dbReference>
<evidence type="ECO:0000256" key="1">
    <source>
        <dbReference type="SAM" id="MobiDB-lite"/>
    </source>
</evidence>
<feature type="transmembrane region" description="Helical" evidence="2">
    <location>
        <begin position="44"/>
        <end position="65"/>
    </location>
</feature>
<gene>
    <name evidence="3" type="ORF">L1049_006894</name>
</gene>
<comment type="caution">
    <text evidence="3">The sequence shown here is derived from an EMBL/GenBank/DDBJ whole genome shotgun (WGS) entry which is preliminary data.</text>
</comment>
<keyword evidence="2" id="KW-1133">Transmembrane helix</keyword>